<keyword evidence="1" id="KW-0812">Transmembrane</keyword>
<sequence>MRRQLIIVMVAAAVFSLAGCFRYRAEGRIDANGLVSGSIVIGYDREFVKQQPGRGIYDDLSRFMKSNAASVSRGTASVQPMDAGQFRGFRTTFSGVALTDFVQLMRHEAVAPGETGGVDYRLTRQGDQFVFDARVLTEKGQIPIPPEAFERAEIAVSLTFPGPVVSSNGTVSGDTVTWSPTITDATRLTATGKIAEPAEAPVKETTSVGAGGTGGVRTALVAGSIVVLAAAVLAAGLMLRRRSRL</sequence>
<proteinExistence type="predicted"/>
<comment type="caution">
    <text evidence="3">The sequence shown here is derived from an EMBL/GenBank/DDBJ whole genome shotgun (WGS) entry which is preliminary data.</text>
</comment>
<organism evidence="3 4">
    <name type="scientific">Kribbella sindirgiensis</name>
    <dbReference type="NCBI Taxonomy" id="1124744"/>
    <lineage>
        <taxon>Bacteria</taxon>
        <taxon>Bacillati</taxon>
        <taxon>Actinomycetota</taxon>
        <taxon>Actinomycetes</taxon>
        <taxon>Propionibacteriales</taxon>
        <taxon>Kribbellaceae</taxon>
        <taxon>Kribbella</taxon>
    </lineage>
</organism>
<dbReference type="Proteomes" id="UP000292695">
    <property type="component" value="Unassembled WGS sequence"/>
</dbReference>
<accession>A0A4R0IHM8</accession>
<dbReference type="AlphaFoldDB" id="A0A4R0IHM8"/>
<evidence type="ECO:0000313" key="4">
    <source>
        <dbReference type="Proteomes" id="UP000292695"/>
    </source>
</evidence>
<keyword evidence="1" id="KW-0472">Membrane</keyword>
<name>A0A4R0IHM8_9ACTN</name>
<evidence type="ECO:0000313" key="3">
    <source>
        <dbReference type="EMBL" id="TCC32107.1"/>
    </source>
</evidence>
<feature type="transmembrane region" description="Helical" evidence="1">
    <location>
        <begin position="219"/>
        <end position="239"/>
    </location>
</feature>
<dbReference type="InterPro" id="IPR053807">
    <property type="entry name" value="LppM"/>
</dbReference>
<dbReference type="PROSITE" id="PS51257">
    <property type="entry name" value="PROKAR_LIPOPROTEIN"/>
    <property type="match status" value="1"/>
</dbReference>
<keyword evidence="1" id="KW-1133">Transmembrane helix</keyword>
<dbReference type="EMBL" id="SJKA01000006">
    <property type="protein sequence ID" value="TCC32107.1"/>
    <property type="molecule type" value="Genomic_DNA"/>
</dbReference>
<gene>
    <name evidence="3" type="ORF">E0H50_17900</name>
</gene>
<keyword evidence="4" id="KW-1185">Reference proteome</keyword>
<dbReference type="OrthoDB" id="3712375at2"/>
<evidence type="ECO:0000259" key="2">
    <source>
        <dbReference type="Pfam" id="PF21946"/>
    </source>
</evidence>
<dbReference type="Pfam" id="PF21946">
    <property type="entry name" value="LppM"/>
    <property type="match status" value="1"/>
</dbReference>
<reference evidence="3 4" key="1">
    <citation type="submission" date="2019-02" db="EMBL/GenBank/DDBJ databases">
        <title>Kribbella capetownensis sp. nov. and Kribbella speibonae sp. nov., isolated from soil.</title>
        <authorList>
            <person name="Curtis S.M."/>
            <person name="Norton I."/>
            <person name="Everest G.J."/>
            <person name="Meyers P.R."/>
        </authorList>
    </citation>
    <scope>NUCLEOTIDE SEQUENCE [LARGE SCALE GENOMIC DNA]</scope>
    <source>
        <strain evidence="3 4">DSM 27082</strain>
    </source>
</reference>
<evidence type="ECO:0000256" key="1">
    <source>
        <dbReference type="SAM" id="Phobius"/>
    </source>
</evidence>
<dbReference type="RefSeq" id="WP_131289682.1">
    <property type="nucleotide sequence ID" value="NZ_SJKA01000006.1"/>
</dbReference>
<protein>
    <recommendedName>
        <fullName evidence="2">LppM domain-containing protein</fullName>
    </recommendedName>
</protein>
<feature type="domain" description="LppM" evidence="2">
    <location>
        <begin position="22"/>
        <end position="192"/>
    </location>
</feature>